<evidence type="ECO:0000256" key="1">
    <source>
        <dbReference type="SAM" id="MobiDB-lite"/>
    </source>
</evidence>
<feature type="region of interest" description="Disordered" evidence="1">
    <location>
        <begin position="105"/>
        <end position="128"/>
    </location>
</feature>
<sequence length="182" mass="20591">MLAWGWFGRPESIEGKRDEQQRSSDSSQEATRNPHRRWHSRVRAKRTKLDALFDGDDDLVHVPATAVRVFVRRQLPQTEEDWSKGKLRRWQGTRATRLRAPHELQAARSVDGGRGEHGRSAGGRAGSSKGRRQAECYVWLGVPHPLMLLVGTTLRHIASLHRADGKSWDSLGASRHQGCVFM</sequence>
<keyword evidence="3" id="KW-1185">Reference proteome</keyword>
<comment type="caution">
    <text evidence="2">The sequence shown here is derived from an EMBL/GenBank/DDBJ whole genome shotgun (WGS) entry which is preliminary data.</text>
</comment>
<protein>
    <submittedName>
        <fullName evidence="2">Uncharacterized protein</fullName>
    </submittedName>
</protein>
<feature type="region of interest" description="Disordered" evidence="1">
    <location>
        <begin position="1"/>
        <end position="41"/>
    </location>
</feature>
<accession>A0A8H6NTU8</accession>
<dbReference type="AlphaFoldDB" id="A0A8H6NTU8"/>
<dbReference type="EMBL" id="WIGM01000071">
    <property type="protein sequence ID" value="KAF6842434.1"/>
    <property type="molecule type" value="Genomic_DNA"/>
</dbReference>
<name>A0A8H6NTU8_9PEZI</name>
<evidence type="ECO:0000313" key="3">
    <source>
        <dbReference type="Proteomes" id="UP000639643"/>
    </source>
</evidence>
<evidence type="ECO:0000313" key="2">
    <source>
        <dbReference type="EMBL" id="KAF6842434.1"/>
    </source>
</evidence>
<proteinExistence type="predicted"/>
<organism evidence="2 3">
    <name type="scientific">Colletotrichum musicola</name>
    <dbReference type="NCBI Taxonomy" id="2175873"/>
    <lineage>
        <taxon>Eukaryota</taxon>
        <taxon>Fungi</taxon>
        <taxon>Dikarya</taxon>
        <taxon>Ascomycota</taxon>
        <taxon>Pezizomycotina</taxon>
        <taxon>Sordariomycetes</taxon>
        <taxon>Hypocreomycetidae</taxon>
        <taxon>Glomerellales</taxon>
        <taxon>Glomerellaceae</taxon>
        <taxon>Colletotrichum</taxon>
        <taxon>Colletotrichum orchidearum species complex</taxon>
    </lineage>
</organism>
<feature type="compositionally biased region" description="Basic and acidic residues" evidence="1">
    <location>
        <begin position="11"/>
        <end position="22"/>
    </location>
</feature>
<reference evidence="2" key="1">
    <citation type="journal article" date="2020" name="Phytopathology">
        <title>Genome Sequence Resources of Colletotrichum truncatum, C. plurivorum, C. musicola, and C. sojae: Four Species Pathogenic to Soybean (Glycine max).</title>
        <authorList>
            <person name="Rogerio F."/>
            <person name="Boufleur T.R."/>
            <person name="Ciampi-Guillardi M."/>
            <person name="Sukno S.A."/>
            <person name="Thon M.R."/>
            <person name="Massola Junior N.S."/>
            <person name="Baroncelli R."/>
        </authorList>
    </citation>
    <scope>NUCLEOTIDE SEQUENCE</scope>
    <source>
        <strain evidence="2">LFN0074</strain>
    </source>
</reference>
<gene>
    <name evidence="2" type="ORF">CMUS01_03078</name>
</gene>
<dbReference type="Proteomes" id="UP000639643">
    <property type="component" value="Unassembled WGS sequence"/>
</dbReference>